<evidence type="ECO:0000256" key="1">
    <source>
        <dbReference type="SAM" id="MobiDB-lite"/>
    </source>
</evidence>
<name>A0AAV4XH14_CAEEX</name>
<organism evidence="2 3">
    <name type="scientific">Caerostris extrusa</name>
    <name type="common">Bark spider</name>
    <name type="synonym">Caerostris bankana</name>
    <dbReference type="NCBI Taxonomy" id="172846"/>
    <lineage>
        <taxon>Eukaryota</taxon>
        <taxon>Metazoa</taxon>
        <taxon>Ecdysozoa</taxon>
        <taxon>Arthropoda</taxon>
        <taxon>Chelicerata</taxon>
        <taxon>Arachnida</taxon>
        <taxon>Araneae</taxon>
        <taxon>Araneomorphae</taxon>
        <taxon>Entelegynae</taxon>
        <taxon>Araneoidea</taxon>
        <taxon>Araneidae</taxon>
        <taxon>Caerostris</taxon>
    </lineage>
</organism>
<feature type="region of interest" description="Disordered" evidence="1">
    <location>
        <begin position="1"/>
        <end position="20"/>
    </location>
</feature>
<evidence type="ECO:0000313" key="3">
    <source>
        <dbReference type="Proteomes" id="UP001054945"/>
    </source>
</evidence>
<sequence>MHFLENSSHPPVLTHPFSGEATTYSPPPFPQLHHLEPSLPTSLLQKVQLEPHPSRFIPFQTPTLSGRSKWGIIIDQRESMSLINLRLKKKGFLFSLHEHSVVLWAHSSMQSRGWHTGVTSVWAQGLDTPTRPI</sequence>
<dbReference type="Proteomes" id="UP001054945">
    <property type="component" value="Unassembled WGS sequence"/>
</dbReference>
<accession>A0AAV4XH14</accession>
<evidence type="ECO:0000313" key="2">
    <source>
        <dbReference type="EMBL" id="GIY94315.1"/>
    </source>
</evidence>
<keyword evidence="3" id="KW-1185">Reference proteome</keyword>
<dbReference type="AlphaFoldDB" id="A0AAV4XH14"/>
<reference evidence="2 3" key="1">
    <citation type="submission" date="2021-06" db="EMBL/GenBank/DDBJ databases">
        <title>Caerostris extrusa draft genome.</title>
        <authorList>
            <person name="Kono N."/>
            <person name="Arakawa K."/>
        </authorList>
    </citation>
    <scope>NUCLEOTIDE SEQUENCE [LARGE SCALE GENOMIC DNA]</scope>
</reference>
<protein>
    <submittedName>
        <fullName evidence="2">Uncharacterized protein</fullName>
    </submittedName>
</protein>
<gene>
    <name evidence="2" type="ORF">CEXT_31121</name>
</gene>
<proteinExistence type="predicted"/>
<dbReference type="EMBL" id="BPLR01017769">
    <property type="protein sequence ID" value="GIY94315.1"/>
    <property type="molecule type" value="Genomic_DNA"/>
</dbReference>
<comment type="caution">
    <text evidence="2">The sequence shown here is derived from an EMBL/GenBank/DDBJ whole genome shotgun (WGS) entry which is preliminary data.</text>
</comment>